<comment type="catalytic activity">
    <reaction evidence="7">
        <text>(6S)-5,6,7,8-tetrahydrofolate + NADP(+) = 7,8-dihydrofolate + NADPH + H(+)</text>
        <dbReference type="Rhea" id="RHEA:15009"/>
        <dbReference type="ChEBI" id="CHEBI:15378"/>
        <dbReference type="ChEBI" id="CHEBI:57451"/>
        <dbReference type="ChEBI" id="CHEBI:57453"/>
        <dbReference type="ChEBI" id="CHEBI:57783"/>
        <dbReference type="ChEBI" id="CHEBI:58349"/>
        <dbReference type="EC" id="1.5.1.3"/>
    </reaction>
</comment>
<dbReference type="GO" id="GO:0006730">
    <property type="term" value="P:one-carbon metabolic process"/>
    <property type="evidence" value="ECO:0007669"/>
    <property type="project" value="UniProtKB-KW"/>
</dbReference>
<dbReference type="PRINTS" id="PR00070">
    <property type="entry name" value="DHFR"/>
</dbReference>
<evidence type="ECO:0000256" key="1">
    <source>
        <dbReference type="ARBA" id="ARBA00004903"/>
    </source>
</evidence>
<gene>
    <name evidence="9" type="ORF">EAF07_02795</name>
</gene>
<organism evidence="9 10">
    <name type="scientific">Streptococcus hillyeri</name>
    <dbReference type="NCBI Taxonomy" id="2282420"/>
    <lineage>
        <taxon>Bacteria</taxon>
        <taxon>Bacillati</taxon>
        <taxon>Bacillota</taxon>
        <taxon>Bacilli</taxon>
        <taxon>Lactobacillales</taxon>
        <taxon>Streptococcaceae</taxon>
        <taxon>Streptococcus</taxon>
    </lineage>
</organism>
<evidence type="ECO:0000256" key="4">
    <source>
        <dbReference type="ARBA" id="ARBA00022563"/>
    </source>
</evidence>
<dbReference type="UniPathway" id="UPA00077">
    <property type="reaction ID" value="UER00158"/>
</dbReference>
<dbReference type="InterPro" id="IPR024072">
    <property type="entry name" value="DHFR-like_dom_sf"/>
</dbReference>
<comment type="function">
    <text evidence="7">Key enzyme in folate metabolism. Catalyzes an essential reaction for de novo glycine and purine synthesis, and for DNA precursor synthesis.</text>
</comment>
<accession>A0A3L9DSE7</accession>
<dbReference type="PIRSF" id="PIRSF000194">
    <property type="entry name" value="DHFR"/>
    <property type="match status" value="1"/>
</dbReference>
<comment type="pathway">
    <text evidence="1 7">Cofactor biosynthesis; tetrahydrofolate biosynthesis; 5,6,7,8-tetrahydrofolate from 7,8-dihydrofolate: step 1/1.</text>
</comment>
<evidence type="ECO:0000256" key="7">
    <source>
        <dbReference type="PIRNR" id="PIRNR000194"/>
    </source>
</evidence>
<protein>
    <recommendedName>
        <fullName evidence="3 7">Dihydrofolate reductase</fullName>
        <ecNumber evidence="3 7">1.5.1.3</ecNumber>
    </recommendedName>
</protein>
<evidence type="ECO:0000256" key="5">
    <source>
        <dbReference type="ARBA" id="ARBA00022857"/>
    </source>
</evidence>
<dbReference type="Gene3D" id="3.40.430.10">
    <property type="entry name" value="Dihydrofolate Reductase, subunit A"/>
    <property type="match status" value="1"/>
</dbReference>
<dbReference type="CDD" id="cd00209">
    <property type="entry name" value="DHFR"/>
    <property type="match status" value="1"/>
</dbReference>
<evidence type="ECO:0000313" key="10">
    <source>
        <dbReference type="Proteomes" id="UP000279194"/>
    </source>
</evidence>
<dbReference type="AlphaFoldDB" id="A0A3L9DSE7"/>
<keyword evidence="5 7" id="KW-0521">NADP</keyword>
<comment type="similarity">
    <text evidence="2 7">Belongs to the dihydrofolate reductase family.</text>
</comment>
<evidence type="ECO:0000259" key="8">
    <source>
        <dbReference type="PROSITE" id="PS51330"/>
    </source>
</evidence>
<reference evidence="9 10" key="1">
    <citation type="submission" date="2018-10" db="EMBL/GenBank/DDBJ databases">
        <title>Streptococcus hillyeri sp. nov., isolated from equine tracheal sample.</title>
        <authorList>
            <person name="Macfadyen A.C."/>
            <person name="Waller A."/>
            <person name="Paterson G.K."/>
        </authorList>
    </citation>
    <scope>NUCLEOTIDE SEQUENCE [LARGE SCALE GENOMIC DNA]</scope>
    <source>
        <strain evidence="9 10">28462</strain>
    </source>
</reference>
<dbReference type="OrthoDB" id="9804315at2"/>
<dbReference type="EC" id="1.5.1.3" evidence="3 7"/>
<dbReference type="GO" id="GO:0046654">
    <property type="term" value="P:tetrahydrofolate biosynthetic process"/>
    <property type="evidence" value="ECO:0007669"/>
    <property type="project" value="UniProtKB-UniPathway"/>
</dbReference>
<dbReference type="InterPro" id="IPR012259">
    <property type="entry name" value="DHFR"/>
</dbReference>
<keyword evidence="10" id="KW-1185">Reference proteome</keyword>
<dbReference type="Pfam" id="PF00186">
    <property type="entry name" value="DHFR_1"/>
    <property type="match status" value="1"/>
</dbReference>
<evidence type="ECO:0000256" key="2">
    <source>
        <dbReference type="ARBA" id="ARBA00009539"/>
    </source>
</evidence>
<dbReference type="Proteomes" id="UP000279194">
    <property type="component" value="Unassembled WGS sequence"/>
</dbReference>
<keyword evidence="6 7" id="KW-0560">Oxidoreductase</keyword>
<dbReference type="FunFam" id="3.40.430.10:FF:000009">
    <property type="entry name" value="Dihydrofolate reductase"/>
    <property type="match status" value="1"/>
</dbReference>
<proteinExistence type="inferred from homology"/>
<dbReference type="EMBL" id="RCVM01000003">
    <property type="protein sequence ID" value="RLY04386.1"/>
    <property type="molecule type" value="Genomic_DNA"/>
</dbReference>
<dbReference type="GO" id="GO:0046452">
    <property type="term" value="P:dihydrofolate metabolic process"/>
    <property type="evidence" value="ECO:0007669"/>
    <property type="project" value="TreeGrafter"/>
</dbReference>
<name>A0A3L9DSE7_9STRE</name>
<keyword evidence="4 7" id="KW-0554">One-carbon metabolism</keyword>
<dbReference type="GO" id="GO:0050661">
    <property type="term" value="F:NADP binding"/>
    <property type="evidence" value="ECO:0007669"/>
    <property type="project" value="InterPro"/>
</dbReference>
<evidence type="ECO:0000256" key="3">
    <source>
        <dbReference type="ARBA" id="ARBA00012856"/>
    </source>
</evidence>
<dbReference type="RefSeq" id="WP_121834771.1">
    <property type="nucleotide sequence ID" value="NZ_CP163513.1"/>
</dbReference>
<comment type="caution">
    <text evidence="9">The sequence shown here is derived from an EMBL/GenBank/DDBJ whole genome shotgun (WGS) entry which is preliminary data.</text>
</comment>
<dbReference type="PROSITE" id="PS51330">
    <property type="entry name" value="DHFR_2"/>
    <property type="match status" value="1"/>
</dbReference>
<feature type="domain" description="DHFR" evidence="8">
    <location>
        <begin position="6"/>
        <end position="166"/>
    </location>
</feature>
<dbReference type="GO" id="GO:0046655">
    <property type="term" value="P:folic acid metabolic process"/>
    <property type="evidence" value="ECO:0007669"/>
    <property type="project" value="TreeGrafter"/>
</dbReference>
<evidence type="ECO:0000313" key="9">
    <source>
        <dbReference type="EMBL" id="RLY04386.1"/>
    </source>
</evidence>
<dbReference type="InterPro" id="IPR001796">
    <property type="entry name" value="DHFR_dom"/>
</dbReference>
<sequence length="170" mass="19515">MTRDKKIIAIWAQTENGIIGKNQTMPWHLPAELKHFKDTTMGQALLMGRVTFDGMKRRTLPGRETLVLTRDMTYSAEGVTVVHTVEEALAWFDQQEKDLYIAGGSVIYKAFEGHYDRLIKTTIHAELEGDTYFPTLADDHMTQVSEQTIQRDDKNPYAFTISIFDKKEEN</sequence>
<evidence type="ECO:0000256" key="6">
    <source>
        <dbReference type="ARBA" id="ARBA00023002"/>
    </source>
</evidence>
<dbReference type="GO" id="GO:0004146">
    <property type="term" value="F:dihydrofolate reductase activity"/>
    <property type="evidence" value="ECO:0007669"/>
    <property type="project" value="UniProtKB-EC"/>
</dbReference>
<dbReference type="PANTHER" id="PTHR48069:SF3">
    <property type="entry name" value="DIHYDROFOLATE REDUCTASE"/>
    <property type="match status" value="1"/>
</dbReference>
<dbReference type="GO" id="GO:0005829">
    <property type="term" value="C:cytosol"/>
    <property type="evidence" value="ECO:0007669"/>
    <property type="project" value="TreeGrafter"/>
</dbReference>
<dbReference type="PANTHER" id="PTHR48069">
    <property type="entry name" value="DIHYDROFOLATE REDUCTASE"/>
    <property type="match status" value="1"/>
</dbReference>
<dbReference type="SUPFAM" id="SSF53597">
    <property type="entry name" value="Dihydrofolate reductase-like"/>
    <property type="match status" value="1"/>
</dbReference>